<dbReference type="AlphaFoldDB" id="A0A7J6DTI5"/>
<reference evidence="2 3" key="1">
    <citation type="journal article" date="2020" name="bioRxiv">
        <title>Sequence and annotation of 42 cannabis genomes reveals extensive copy number variation in cannabinoid synthesis and pathogen resistance genes.</title>
        <authorList>
            <person name="Mckernan K.J."/>
            <person name="Helbert Y."/>
            <person name="Kane L.T."/>
            <person name="Ebling H."/>
            <person name="Zhang L."/>
            <person name="Liu B."/>
            <person name="Eaton Z."/>
            <person name="Mclaughlin S."/>
            <person name="Kingan S."/>
            <person name="Baybayan P."/>
            <person name="Concepcion G."/>
            <person name="Jordan M."/>
            <person name="Riva A."/>
            <person name="Barbazuk W."/>
            <person name="Harkins T."/>
        </authorList>
    </citation>
    <scope>NUCLEOTIDE SEQUENCE [LARGE SCALE GENOMIC DNA]</scope>
    <source>
        <strain evidence="3">cv. Jamaican Lion 4</strain>
        <tissue evidence="2">Leaf</tissue>
    </source>
</reference>
<gene>
    <name evidence="2" type="ORF">F8388_021001</name>
</gene>
<name>A0A7J6DTI5_CANSA</name>
<dbReference type="InterPro" id="IPR008469">
    <property type="entry name" value="DREPP"/>
</dbReference>
<dbReference type="PANTHER" id="PTHR38522:SF2">
    <property type="entry name" value="PLASMA MEMBRANE-ASSOCIATED CATION-BINDING PROTEIN 1"/>
    <property type="match status" value="1"/>
</dbReference>
<dbReference type="PANTHER" id="PTHR38522">
    <property type="entry name" value="PLASMA MEMBRANE-ASSOCIATED CATION-BINDING PROTEIN 1"/>
    <property type="match status" value="1"/>
</dbReference>
<evidence type="ECO:0000313" key="2">
    <source>
        <dbReference type="EMBL" id="KAF4349418.1"/>
    </source>
</evidence>
<sequence>MGYWKSKVLPKIKKVFEKNTAKKAEAAEACNTFDQSKFPGSKTVTEASTKYGAGLVSGPIIFVLEKVSTFVPIEEVVKEDEPKKEEEQEQVTTKVEKEIVIEEDKIQEEQPTTSTTTIAPATEEPPKAAKVVEAVEPPPPQPKQP</sequence>
<proteinExistence type="predicted"/>
<organism evidence="2 3">
    <name type="scientific">Cannabis sativa</name>
    <name type="common">Hemp</name>
    <name type="synonym">Marijuana</name>
    <dbReference type="NCBI Taxonomy" id="3483"/>
    <lineage>
        <taxon>Eukaryota</taxon>
        <taxon>Viridiplantae</taxon>
        <taxon>Streptophyta</taxon>
        <taxon>Embryophyta</taxon>
        <taxon>Tracheophyta</taxon>
        <taxon>Spermatophyta</taxon>
        <taxon>Magnoliopsida</taxon>
        <taxon>eudicotyledons</taxon>
        <taxon>Gunneridae</taxon>
        <taxon>Pentapetalae</taxon>
        <taxon>rosids</taxon>
        <taxon>fabids</taxon>
        <taxon>Rosales</taxon>
        <taxon>Cannabaceae</taxon>
        <taxon>Cannabis</taxon>
    </lineage>
</organism>
<feature type="compositionally biased region" description="Pro residues" evidence="1">
    <location>
        <begin position="136"/>
        <end position="145"/>
    </location>
</feature>
<dbReference type="GO" id="GO:0005886">
    <property type="term" value="C:plasma membrane"/>
    <property type="evidence" value="ECO:0007669"/>
    <property type="project" value="InterPro"/>
</dbReference>
<dbReference type="Proteomes" id="UP000525078">
    <property type="component" value="Unassembled WGS sequence"/>
</dbReference>
<dbReference type="Pfam" id="PF05558">
    <property type="entry name" value="DREPP"/>
    <property type="match status" value="1"/>
</dbReference>
<evidence type="ECO:0000256" key="1">
    <source>
        <dbReference type="SAM" id="MobiDB-lite"/>
    </source>
</evidence>
<feature type="region of interest" description="Disordered" evidence="1">
    <location>
        <begin position="105"/>
        <end position="145"/>
    </location>
</feature>
<evidence type="ECO:0000313" key="3">
    <source>
        <dbReference type="Proteomes" id="UP000525078"/>
    </source>
</evidence>
<accession>A0A7J6DTI5</accession>
<dbReference type="EMBL" id="JAATIP010000395">
    <property type="protein sequence ID" value="KAF4349418.1"/>
    <property type="molecule type" value="Genomic_DNA"/>
</dbReference>
<feature type="compositionally biased region" description="Low complexity" evidence="1">
    <location>
        <begin position="109"/>
        <end position="135"/>
    </location>
</feature>
<comment type="caution">
    <text evidence="2">The sequence shown here is derived from an EMBL/GenBank/DDBJ whole genome shotgun (WGS) entry which is preliminary data.</text>
</comment>
<protein>
    <submittedName>
        <fullName evidence="2">Uncharacterized protein</fullName>
    </submittedName>
</protein>